<sequence length="299" mass="33887">MAGLCEGGNEPQGSLKASKLRKDILRRIFLLTECFTWEEMAMRDIRTGNLTIAGWIPRMNSFIKRATLIIAIIHILQCIAKITTSGGLLFQTWYPFNTSTSPTYEFIQISQVMATVRLAALASAFPHLYAYLVCIACTQLHKIKDALLLVKEKYMKIQYGNADNIPTEGNEEHLVQVEVRHIVKHHQQVLRYMKVMQDYMSGILGGVLLFLMLILCIAAFTAVLFDSVRHAAWSSDWVGRPVKYQKAIAFIILISSKGFELSAWNIVPVSNSTLMSMVNESMSLFMFLLTMKDKNEDLH</sequence>
<dbReference type="EMBL" id="JAJSOF020000021">
    <property type="protein sequence ID" value="KAJ4437182.1"/>
    <property type="molecule type" value="Genomic_DNA"/>
</dbReference>
<evidence type="ECO:0000256" key="5">
    <source>
        <dbReference type="ARBA" id="ARBA00022725"/>
    </source>
</evidence>
<keyword evidence="12" id="KW-1185">Reference proteome</keyword>
<comment type="subcellular location">
    <subcellularLocation>
        <location evidence="1">Cell membrane</location>
        <topology evidence="1">Multi-pass membrane protein</topology>
    </subcellularLocation>
</comment>
<keyword evidence="9" id="KW-0807">Transducer</keyword>
<dbReference type="PANTHER" id="PTHR21137:SF35">
    <property type="entry name" value="ODORANT RECEPTOR 19A-RELATED"/>
    <property type="match status" value="1"/>
</dbReference>
<evidence type="ECO:0000256" key="8">
    <source>
        <dbReference type="ARBA" id="ARBA00023170"/>
    </source>
</evidence>
<keyword evidence="6 10" id="KW-1133">Transmembrane helix</keyword>
<evidence type="ECO:0000256" key="6">
    <source>
        <dbReference type="ARBA" id="ARBA00022989"/>
    </source>
</evidence>
<evidence type="ECO:0000256" key="7">
    <source>
        <dbReference type="ARBA" id="ARBA00023136"/>
    </source>
</evidence>
<evidence type="ECO:0000256" key="1">
    <source>
        <dbReference type="ARBA" id="ARBA00004651"/>
    </source>
</evidence>
<evidence type="ECO:0000313" key="11">
    <source>
        <dbReference type="EMBL" id="KAJ4437182.1"/>
    </source>
</evidence>
<evidence type="ECO:0000256" key="3">
    <source>
        <dbReference type="ARBA" id="ARBA00022606"/>
    </source>
</evidence>
<keyword evidence="5" id="KW-0552">Olfaction</keyword>
<protein>
    <recommendedName>
        <fullName evidence="13">Odorant receptor</fullName>
    </recommendedName>
</protein>
<keyword evidence="7 10" id="KW-0472">Membrane</keyword>
<feature type="transmembrane region" description="Helical" evidence="10">
    <location>
        <begin position="199"/>
        <end position="226"/>
    </location>
</feature>
<feature type="transmembrane region" description="Helical" evidence="10">
    <location>
        <begin position="247"/>
        <end position="267"/>
    </location>
</feature>
<evidence type="ECO:0008006" key="13">
    <source>
        <dbReference type="Google" id="ProtNLM"/>
    </source>
</evidence>
<name>A0ABQ8SU05_PERAM</name>
<evidence type="ECO:0000256" key="2">
    <source>
        <dbReference type="ARBA" id="ARBA00022475"/>
    </source>
</evidence>
<dbReference type="InterPro" id="IPR004117">
    <property type="entry name" value="7tm6_olfct_rcpt"/>
</dbReference>
<reference evidence="11 12" key="1">
    <citation type="journal article" date="2022" name="Allergy">
        <title>Genome assembly and annotation of Periplaneta americana reveal a comprehensive cockroach allergen profile.</title>
        <authorList>
            <person name="Wang L."/>
            <person name="Xiong Q."/>
            <person name="Saelim N."/>
            <person name="Wang L."/>
            <person name="Nong W."/>
            <person name="Wan A.T."/>
            <person name="Shi M."/>
            <person name="Liu X."/>
            <person name="Cao Q."/>
            <person name="Hui J.H.L."/>
            <person name="Sookrung N."/>
            <person name="Leung T.F."/>
            <person name="Tungtrongchitr A."/>
            <person name="Tsui S.K.W."/>
        </authorList>
    </citation>
    <scope>NUCLEOTIDE SEQUENCE [LARGE SCALE GENOMIC DNA]</scope>
    <source>
        <strain evidence="11">PWHHKU_190912</strain>
    </source>
</reference>
<keyword evidence="8" id="KW-0675">Receptor</keyword>
<comment type="caution">
    <text evidence="11">The sequence shown here is derived from an EMBL/GenBank/DDBJ whole genome shotgun (WGS) entry which is preliminary data.</text>
</comment>
<evidence type="ECO:0000256" key="9">
    <source>
        <dbReference type="ARBA" id="ARBA00023224"/>
    </source>
</evidence>
<keyword evidence="3" id="KW-0716">Sensory transduction</keyword>
<keyword evidence="2" id="KW-1003">Cell membrane</keyword>
<dbReference type="PANTHER" id="PTHR21137">
    <property type="entry name" value="ODORANT RECEPTOR"/>
    <property type="match status" value="1"/>
</dbReference>
<feature type="transmembrane region" description="Helical" evidence="10">
    <location>
        <begin position="68"/>
        <end position="94"/>
    </location>
</feature>
<evidence type="ECO:0000256" key="10">
    <source>
        <dbReference type="SAM" id="Phobius"/>
    </source>
</evidence>
<proteinExistence type="predicted"/>
<accession>A0ABQ8SU05</accession>
<dbReference type="Proteomes" id="UP001148838">
    <property type="component" value="Unassembled WGS sequence"/>
</dbReference>
<evidence type="ECO:0000256" key="4">
    <source>
        <dbReference type="ARBA" id="ARBA00022692"/>
    </source>
</evidence>
<keyword evidence="4 10" id="KW-0812">Transmembrane</keyword>
<dbReference type="Pfam" id="PF02949">
    <property type="entry name" value="7tm_6"/>
    <property type="match status" value="1"/>
</dbReference>
<evidence type="ECO:0000313" key="12">
    <source>
        <dbReference type="Proteomes" id="UP001148838"/>
    </source>
</evidence>
<gene>
    <name evidence="11" type="ORF">ANN_17317</name>
</gene>
<organism evidence="11 12">
    <name type="scientific">Periplaneta americana</name>
    <name type="common">American cockroach</name>
    <name type="synonym">Blatta americana</name>
    <dbReference type="NCBI Taxonomy" id="6978"/>
    <lineage>
        <taxon>Eukaryota</taxon>
        <taxon>Metazoa</taxon>
        <taxon>Ecdysozoa</taxon>
        <taxon>Arthropoda</taxon>
        <taxon>Hexapoda</taxon>
        <taxon>Insecta</taxon>
        <taxon>Pterygota</taxon>
        <taxon>Neoptera</taxon>
        <taxon>Polyneoptera</taxon>
        <taxon>Dictyoptera</taxon>
        <taxon>Blattodea</taxon>
        <taxon>Blattoidea</taxon>
        <taxon>Blattidae</taxon>
        <taxon>Blattinae</taxon>
        <taxon>Periplaneta</taxon>
    </lineage>
</organism>